<dbReference type="VEuPathDB" id="FungiDB:PC110_g13745"/>
<dbReference type="AlphaFoldDB" id="A0A329RZ80"/>
<dbReference type="EMBL" id="RCMK01000202">
    <property type="protein sequence ID" value="KAG2944418.1"/>
    <property type="molecule type" value="Genomic_DNA"/>
</dbReference>
<evidence type="ECO:0000313" key="6">
    <source>
        <dbReference type="EMBL" id="KAG3221338.1"/>
    </source>
</evidence>
<reference evidence="2" key="2">
    <citation type="submission" date="2018-10" db="EMBL/GenBank/DDBJ databases">
        <title>Effector identification in a new, highly contiguous assembly of the strawberry crown rot pathogen Phytophthora cactorum.</title>
        <authorList>
            <person name="Armitage A.D."/>
            <person name="Nellist C.F."/>
            <person name="Bates H."/>
            <person name="Vickerstaff R.J."/>
            <person name="Harrison R.J."/>
        </authorList>
    </citation>
    <scope>NUCLEOTIDE SEQUENCE</scope>
    <source>
        <strain evidence="2">15-7</strain>
        <strain evidence="3">4032</strain>
        <strain evidence="4">4040</strain>
        <strain evidence="5">P415</strain>
        <strain evidence="6">P421</strain>
    </source>
</reference>
<dbReference type="Proteomes" id="UP000251314">
    <property type="component" value="Unassembled WGS sequence"/>
</dbReference>
<organism evidence="7 8">
    <name type="scientific">Phytophthora cactorum</name>
    <dbReference type="NCBI Taxonomy" id="29920"/>
    <lineage>
        <taxon>Eukaryota</taxon>
        <taxon>Sar</taxon>
        <taxon>Stramenopiles</taxon>
        <taxon>Oomycota</taxon>
        <taxon>Peronosporomycetes</taxon>
        <taxon>Peronosporales</taxon>
        <taxon>Peronosporaceae</taxon>
        <taxon>Phytophthora</taxon>
    </lineage>
</organism>
<dbReference type="Proteomes" id="UP000697107">
    <property type="component" value="Unassembled WGS sequence"/>
</dbReference>
<reference evidence="7 8" key="1">
    <citation type="submission" date="2018-01" db="EMBL/GenBank/DDBJ databases">
        <title>Draft genome of the strawberry crown rot pathogen Phytophthora cactorum.</title>
        <authorList>
            <person name="Armitage A.D."/>
            <person name="Lysoe E."/>
            <person name="Nellist C.F."/>
            <person name="Harrison R.J."/>
            <person name="Brurberg M.B."/>
        </authorList>
    </citation>
    <scope>NUCLEOTIDE SEQUENCE [LARGE SCALE GENOMIC DNA]</scope>
    <source>
        <strain evidence="7 8">10300</strain>
    </source>
</reference>
<sequence length="422" mass="46810">MLDVKRVGADLTPAEQDEAIADLAFFLDEFGSTGAVRAKLEEQESDIKRLHDQIRRLLTHQNDLREEGGHNRSSSNTSTHPAEGVDETMKDLDFFITTFGTTREVREKLERQIIKIVGLRRTVRWLKEHQQARINSKESSGVELECKKYRYDPTEERSRESEKPSEIFKRDDTEEGDDVVEKVAACPKTDQTEVVKTVHTNEKHFDKERVQASSALVGDAEIREHVDFELLLEANKVYSGLSPSASSGDGQHSHLELAGKNAGNGIAMPQVKGPIDFGSLGAKPPARSHATTGKRKACCCVPECSKYATAYGRCYAHGGYYSCKTEGCTKRAISRNLCRLHGGGTKCKSGGCEKLGLPTGKGFCYKHAREHGIQVKPKCKIEGCNNVRQKLGRCKRHREYPIEAGTGKNTISEHQMTLSGTS</sequence>
<dbReference type="OrthoDB" id="128705at2759"/>
<dbReference type="EMBL" id="RCMG01000213">
    <property type="protein sequence ID" value="KAG2859523.1"/>
    <property type="molecule type" value="Genomic_DNA"/>
</dbReference>
<evidence type="ECO:0000313" key="5">
    <source>
        <dbReference type="EMBL" id="KAG2985546.1"/>
    </source>
</evidence>
<gene>
    <name evidence="7" type="ORF">PC110_g13745</name>
    <name evidence="2" type="ORF">PC113_g8860</name>
    <name evidence="3" type="ORF">PC115_g8965</name>
    <name evidence="4" type="ORF">PC117_g9044</name>
    <name evidence="5" type="ORF">PC118_g8291</name>
    <name evidence="6" type="ORF">PC129_g7935</name>
</gene>
<feature type="region of interest" description="Disordered" evidence="1">
    <location>
        <begin position="60"/>
        <end position="86"/>
    </location>
</feature>
<feature type="compositionally biased region" description="Basic and acidic residues" evidence="1">
    <location>
        <begin position="152"/>
        <end position="172"/>
    </location>
</feature>
<feature type="compositionally biased region" description="Polar residues" evidence="1">
    <location>
        <begin position="71"/>
        <end position="80"/>
    </location>
</feature>
<evidence type="ECO:0000313" key="8">
    <source>
        <dbReference type="Proteomes" id="UP000251314"/>
    </source>
</evidence>
<accession>A0A329RZ80</accession>
<dbReference type="EMBL" id="RCML01000210">
    <property type="protein sequence ID" value="KAG2985546.1"/>
    <property type="molecule type" value="Genomic_DNA"/>
</dbReference>
<dbReference type="PANTHER" id="PTHR31827:SF1">
    <property type="entry name" value="EMB|CAB89363.1"/>
    <property type="match status" value="1"/>
</dbReference>
<dbReference type="EMBL" id="RCMV01000223">
    <property type="protein sequence ID" value="KAG3221338.1"/>
    <property type="molecule type" value="Genomic_DNA"/>
</dbReference>
<dbReference type="Proteomes" id="UP000735874">
    <property type="component" value="Unassembled WGS sequence"/>
</dbReference>
<dbReference type="EMBL" id="RCMI01000239">
    <property type="protein sequence ID" value="KAG2923432.1"/>
    <property type="molecule type" value="Genomic_DNA"/>
</dbReference>
<dbReference type="EMBL" id="MJFZ01000401">
    <property type="protein sequence ID" value="RAW29894.1"/>
    <property type="molecule type" value="Genomic_DNA"/>
</dbReference>
<evidence type="ECO:0000313" key="3">
    <source>
        <dbReference type="EMBL" id="KAG2923432.1"/>
    </source>
</evidence>
<evidence type="ECO:0000313" key="7">
    <source>
        <dbReference type="EMBL" id="RAW29894.1"/>
    </source>
</evidence>
<feature type="region of interest" description="Disordered" evidence="1">
    <location>
        <begin position="152"/>
        <end position="178"/>
    </location>
</feature>
<evidence type="ECO:0000313" key="4">
    <source>
        <dbReference type="EMBL" id="KAG2944418.1"/>
    </source>
</evidence>
<keyword evidence="8" id="KW-1185">Reference proteome</keyword>
<evidence type="ECO:0000256" key="1">
    <source>
        <dbReference type="SAM" id="MobiDB-lite"/>
    </source>
</evidence>
<evidence type="ECO:0000313" key="2">
    <source>
        <dbReference type="EMBL" id="KAG2859523.1"/>
    </source>
</evidence>
<comment type="caution">
    <text evidence="7">The sequence shown here is derived from an EMBL/GenBank/DDBJ whole genome shotgun (WGS) entry which is preliminary data.</text>
</comment>
<dbReference type="Proteomes" id="UP000774804">
    <property type="component" value="Unassembled WGS sequence"/>
</dbReference>
<name>A0A329RZ80_9STRA</name>
<proteinExistence type="predicted"/>
<protein>
    <submittedName>
        <fullName evidence="7">Uncharacterized protein</fullName>
    </submittedName>
</protein>
<dbReference type="Proteomes" id="UP000760860">
    <property type="component" value="Unassembled WGS sequence"/>
</dbReference>
<dbReference type="Proteomes" id="UP000736787">
    <property type="component" value="Unassembled WGS sequence"/>
</dbReference>
<dbReference type="PANTHER" id="PTHR31827">
    <property type="entry name" value="EMB|CAB89363.1"/>
    <property type="match status" value="1"/>
</dbReference>